<dbReference type="EMBL" id="FRDF01000001">
    <property type="protein sequence ID" value="SHN48346.1"/>
    <property type="molecule type" value="Genomic_DNA"/>
</dbReference>
<sequence>MLMRDLGIIPAPEAGAAGDEASPYVNLSRRAFVGGAGLFVLGVALAGCSTYVEPDIDADGFDLPDAGPSPLTEVRGGDATPALWIAIDKDGAVTITCHRSEMGQQVWTSMAQIVADELEADWDKVTIVQAEGHERYGDQNTDGSRSVRFNFHRLRVAGAAMRKMLVAAAALYWKLPEDQCSAKAGLVSNSQNDETLSYGNLAELAGRLAVPAEADITLKTPREWRYINAEIPSLTVPRIVRGEGTFGIDVQRPGMVHAVIARPPQLFGRVGSFDDAKTLAVPGVLSTMRLPDARPPALYQPLGGVAVVARNTWAAIEGRRALEIAWADGPNAGYDSETYAAQMQATARRSGKVRRSRGNVGAALAAAETRVTAEYYAPHLGQTPMEPPSATAEWDGDRLECWACVQDPQSTRETLAGALGIDKELIKVTPTWLGGAFGRKSKPDFVIEAALIAREVGKPVKVTWTREDDVRHGFYHSVSAQYCEAGLDKDGTCTAWLHRSVFPPISSTFDNSVSEPSDGELGMGATDVPFAAPNLRVESGNAKGHLRIGWLRSVANIYHAFAVQSFAAELAHAAGRDQKDYLLELIGPPRQLDPAAEGAKYGNYGASLEEYPIDTGRLRQVAEKAADMAQWGRKLPDRHGLGIAVHRSFLSYVATVIEVAVGKDGALRIPGVWVAVDAGTVINPRHVRAQVEGGTIYGLSNALYGAITAKNGAVVQDNFPSWRVLRMGEAPRDFKVEIIASDAPPGGVGEPPTPPAAPALANAIFAATGHRLRTLPFIGAEGDTLRLPPRQTA</sequence>
<dbReference type="Proteomes" id="UP000184391">
    <property type="component" value="Unassembled WGS sequence"/>
</dbReference>
<dbReference type="PANTHER" id="PTHR47495:SF3">
    <property type="entry name" value="BLR6219 PROTEIN"/>
    <property type="match status" value="1"/>
</dbReference>
<dbReference type="PIRSF" id="PIRSF036389">
    <property type="entry name" value="IOR_B"/>
    <property type="match status" value="1"/>
</dbReference>
<dbReference type="RefSeq" id="WP_084662386.1">
    <property type="nucleotide sequence ID" value="NZ_FRDF01000001.1"/>
</dbReference>
<dbReference type="InterPro" id="IPR000674">
    <property type="entry name" value="Ald_Oxase/Xan_DH_a/b"/>
</dbReference>
<evidence type="ECO:0000313" key="3">
    <source>
        <dbReference type="Proteomes" id="UP000184391"/>
    </source>
</evidence>
<dbReference type="Gene3D" id="3.90.1170.50">
    <property type="entry name" value="Aldehyde oxidase/xanthine dehydrogenase, a/b hammerhead"/>
    <property type="match status" value="1"/>
</dbReference>
<dbReference type="AlphaFoldDB" id="A0A1M7RQG8"/>
<dbReference type="PANTHER" id="PTHR47495">
    <property type="entry name" value="ALDEHYDE DEHYDROGENASE"/>
    <property type="match status" value="1"/>
</dbReference>
<dbReference type="SMART" id="SM01008">
    <property type="entry name" value="Ald_Xan_dh_C"/>
    <property type="match status" value="1"/>
</dbReference>
<dbReference type="Pfam" id="PF20256">
    <property type="entry name" value="MoCoBD_2"/>
    <property type="match status" value="2"/>
</dbReference>
<accession>A0A1M7RQG8</accession>
<gene>
    <name evidence="2" type="ORF">SAMN02745193_00089</name>
</gene>
<dbReference type="InterPro" id="IPR052516">
    <property type="entry name" value="N-heterocyclic_Hydroxylase"/>
</dbReference>
<dbReference type="STRING" id="198312.SAMN02745193_00089"/>
<dbReference type="GO" id="GO:0016491">
    <property type="term" value="F:oxidoreductase activity"/>
    <property type="evidence" value="ECO:0007669"/>
    <property type="project" value="InterPro"/>
</dbReference>
<evidence type="ECO:0000313" key="2">
    <source>
        <dbReference type="EMBL" id="SHN48346.1"/>
    </source>
</evidence>
<dbReference type="InterPro" id="IPR008274">
    <property type="entry name" value="AldOxase/xan_DH_MoCoBD1"/>
</dbReference>
<dbReference type="InterPro" id="IPR046867">
    <property type="entry name" value="AldOxase/xan_DH_MoCoBD2"/>
</dbReference>
<name>A0A1M7RQG8_9SPHN</name>
<reference evidence="3" key="1">
    <citation type="submission" date="2016-12" db="EMBL/GenBank/DDBJ databases">
        <authorList>
            <person name="Varghese N."/>
            <person name="Submissions S."/>
        </authorList>
    </citation>
    <scope>NUCLEOTIDE SEQUENCE [LARGE SCALE GENOMIC DNA]</scope>
    <source>
        <strain evidence="3">DSM 11032</strain>
    </source>
</reference>
<dbReference type="InterPro" id="IPR012368">
    <property type="entry name" value="OxRdtase_Mopterin-bd_su_IorB"/>
</dbReference>
<protein>
    <submittedName>
        <fullName evidence="2">Isoquinoline 1-oxidoreductase, beta subunit</fullName>
    </submittedName>
</protein>
<keyword evidence="3" id="KW-1185">Reference proteome</keyword>
<feature type="domain" description="Aldehyde oxidase/xanthine dehydrogenase a/b hammerhead" evidence="1">
    <location>
        <begin position="241"/>
        <end position="330"/>
    </location>
</feature>
<dbReference type="Pfam" id="PF02738">
    <property type="entry name" value="MoCoBD_1"/>
    <property type="match status" value="1"/>
</dbReference>
<dbReference type="SUPFAM" id="SSF56003">
    <property type="entry name" value="Molybdenum cofactor-binding domain"/>
    <property type="match status" value="2"/>
</dbReference>
<proteinExistence type="predicted"/>
<evidence type="ECO:0000259" key="1">
    <source>
        <dbReference type="SMART" id="SM01008"/>
    </source>
</evidence>
<organism evidence="2 3">
    <name type="scientific">Erythrobacter sanguineus</name>
    <dbReference type="NCBI Taxonomy" id="198312"/>
    <lineage>
        <taxon>Bacteria</taxon>
        <taxon>Pseudomonadati</taxon>
        <taxon>Pseudomonadota</taxon>
        <taxon>Alphaproteobacteria</taxon>
        <taxon>Sphingomonadales</taxon>
        <taxon>Erythrobacteraceae</taxon>
        <taxon>Erythrobacter/Porphyrobacter group</taxon>
        <taxon>Erythrobacter</taxon>
    </lineage>
</organism>
<dbReference type="Gene3D" id="3.30.365.10">
    <property type="entry name" value="Aldehyde oxidase/xanthine dehydrogenase, molybdopterin binding domain"/>
    <property type="match status" value="3"/>
</dbReference>
<dbReference type="InterPro" id="IPR037165">
    <property type="entry name" value="AldOxase/xan_DH_Mopterin-bd_sf"/>
</dbReference>